<keyword evidence="10 12" id="KW-0460">Magnesium</keyword>
<dbReference type="Pfam" id="PF01966">
    <property type="entry name" value="HD"/>
    <property type="match status" value="1"/>
</dbReference>
<keyword evidence="12" id="KW-0511">Multifunctional enzyme</keyword>
<feature type="binding site" evidence="12">
    <location>
        <position position="11"/>
    </location>
    <ligand>
        <name>CTP</name>
        <dbReference type="ChEBI" id="CHEBI:37563"/>
    </ligand>
</feature>
<keyword evidence="2 12" id="KW-0808">Transferase</keyword>
<dbReference type="Gene3D" id="3.30.460.10">
    <property type="entry name" value="Beta Polymerase, domain 2"/>
    <property type="match status" value="1"/>
</dbReference>
<comment type="cofactor">
    <cofactor evidence="12">
        <name>Mg(2+)</name>
        <dbReference type="ChEBI" id="CHEBI:18420"/>
    </cofactor>
    <text evidence="12">Magnesium is required for nucleotidyltransferase activity.</text>
</comment>
<accession>A0A5C8Z172</accession>
<feature type="binding site" evidence="12">
    <location>
        <position position="137"/>
    </location>
    <ligand>
        <name>ATP</name>
        <dbReference type="ChEBI" id="CHEBI:30616"/>
    </ligand>
</feature>
<keyword evidence="9 12" id="KW-0067">ATP-binding</keyword>
<dbReference type="InterPro" id="IPR032828">
    <property type="entry name" value="PolyA_RNA-bd"/>
</dbReference>
<evidence type="ECO:0000256" key="4">
    <source>
        <dbReference type="ARBA" id="ARBA00022695"/>
    </source>
</evidence>
<dbReference type="InterPro" id="IPR043519">
    <property type="entry name" value="NT_sf"/>
</dbReference>
<keyword evidence="3 12" id="KW-0819">tRNA processing</keyword>
<dbReference type="AlphaFoldDB" id="A0A5C8Z172"/>
<dbReference type="CDD" id="cd00077">
    <property type="entry name" value="HDc"/>
    <property type="match status" value="1"/>
</dbReference>
<name>A0A5C8Z172_9GAMM</name>
<dbReference type="GO" id="GO:0001680">
    <property type="term" value="P:tRNA 3'-terminal CCA addition"/>
    <property type="evidence" value="ECO:0007669"/>
    <property type="project" value="UniProtKB-UniRule"/>
</dbReference>
<evidence type="ECO:0000256" key="8">
    <source>
        <dbReference type="ARBA" id="ARBA00022801"/>
    </source>
</evidence>
<feature type="binding site" evidence="12">
    <location>
        <position position="8"/>
    </location>
    <ligand>
        <name>ATP</name>
        <dbReference type="ChEBI" id="CHEBI:30616"/>
    </ligand>
</feature>
<dbReference type="PIRSF" id="PIRSF000813">
    <property type="entry name" value="CCA_bact"/>
    <property type="match status" value="1"/>
</dbReference>
<reference evidence="14 15" key="1">
    <citation type="submission" date="2019-07" db="EMBL/GenBank/DDBJ databases">
        <title>Reinekea sp. strain SSH23 genome sequencing and assembly.</title>
        <authorList>
            <person name="Kim I."/>
        </authorList>
    </citation>
    <scope>NUCLEOTIDE SEQUENCE [LARGE SCALE GENOMIC DNA]</scope>
    <source>
        <strain evidence="14 15">SSH23</strain>
    </source>
</reference>
<feature type="binding site" evidence="12">
    <location>
        <position position="11"/>
    </location>
    <ligand>
        <name>ATP</name>
        <dbReference type="ChEBI" id="CHEBI:30616"/>
    </ligand>
</feature>
<comment type="catalytic activity">
    <reaction evidence="12">
        <text>a tRNA precursor + 2 CTP + ATP = a tRNA with a 3' CCA end + 3 diphosphate</text>
        <dbReference type="Rhea" id="RHEA:14433"/>
        <dbReference type="Rhea" id="RHEA-COMP:10465"/>
        <dbReference type="Rhea" id="RHEA-COMP:10468"/>
        <dbReference type="ChEBI" id="CHEBI:30616"/>
        <dbReference type="ChEBI" id="CHEBI:33019"/>
        <dbReference type="ChEBI" id="CHEBI:37563"/>
        <dbReference type="ChEBI" id="CHEBI:74896"/>
        <dbReference type="ChEBI" id="CHEBI:83071"/>
        <dbReference type="EC" id="2.7.7.72"/>
    </reaction>
</comment>
<dbReference type="OrthoDB" id="9805698at2"/>
<dbReference type="SUPFAM" id="SSF81891">
    <property type="entry name" value="Poly A polymerase C-terminal region-like"/>
    <property type="match status" value="1"/>
</dbReference>
<evidence type="ECO:0000256" key="3">
    <source>
        <dbReference type="ARBA" id="ARBA00022694"/>
    </source>
</evidence>
<keyword evidence="8 12" id="KW-0378">Hydrolase</keyword>
<dbReference type="GO" id="GO:0000049">
    <property type="term" value="F:tRNA binding"/>
    <property type="evidence" value="ECO:0007669"/>
    <property type="project" value="UniProtKB-UniRule"/>
</dbReference>
<comment type="function">
    <text evidence="12">Catalyzes the addition and repair of the essential 3'-terminal CCA sequence in tRNAs without using a nucleic acid template. Adds these three nucleotides in the order of C, C, and A to the tRNA nucleotide-73, using CTP and ATP as substrates and producing inorganic pyrophosphate. tRNA 3'-terminal CCA addition is required both for tRNA processing and repair. Also involved in tRNA surveillance by mediating tandem CCA addition to generate a CCACCA at the 3' terminus of unstable tRNAs. While stable tRNAs receive only 3'-terminal CCA, unstable tRNAs are marked with CCACCA and rapidly degraded.</text>
</comment>
<keyword evidence="15" id="KW-1185">Reference proteome</keyword>
<protein>
    <recommendedName>
        <fullName evidence="12">Multifunctional CCA protein</fullName>
    </recommendedName>
    <domain>
        <recommendedName>
            <fullName evidence="12">CCA-adding enzyme</fullName>
            <ecNumber evidence="12">2.7.7.72</ecNumber>
        </recommendedName>
        <alternativeName>
            <fullName evidence="12">CCA tRNA nucleotidyltransferase</fullName>
        </alternativeName>
        <alternativeName>
            <fullName evidence="12">tRNA CCA-pyrophosphorylase</fullName>
        </alternativeName>
        <alternativeName>
            <fullName evidence="12">tRNA adenylyl-/cytidylyl-transferase</fullName>
        </alternativeName>
        <alternativeName>
            <fullName evidence="12">tRNA nucleotidyltransferase</fullName>
        </alternativeName>
        <alternativeName>
            <fullName evidence="12">tRNA-NT</fullName>
        </alternativeName>
    </domain>
    <domain>
        <recommendedName>
            <fullName evidence="12">2'-nucleotidase</fullName>
            <ecNumber evidence="12">3.1.3.-</ecNumber>
        </recommendedName>
    </domain>
    <domain>
        <recommendedName>
            <fullName evidence="12">2',3'-cyclic phosphodiesterase</fullName>
            <ecNumber evidence="12">3.1.4.-</ecNumber>
        </recommendedName>
    </domain>
    <domain>
        <recommendedName>
            <fullName evidence="12">Phosphatase</fullName>
        </recommendedName>
    </domain>
</protein>
<comment type="similarity">
    <text evidence="12">Belongs to the tRNA nucleotidyltransferase/poly(A) polymerase family. Bacterial CCA-adding enzyme type 1 subfamily.</text>
</comment>
<organism evidence="14 15">
    <name type="scientific">Reinekea thalattae</name>
    <dbReference type="NCBI Taxonomy" id="2593301"/>
    <lineage>
        <taxon>Bacteria</taxon>
        <taxon>Pseudomonadati</taxon>
        <taxon>Pseudomonadota</taxon>
        <taxon>Gammaproteobacteria</taxon>
        <taxon>Oceanospirillales</taxon>
        <taxon>Saccharospirillaceae</taxon>
        <taxon>Reinekea</taxon>
    </lineage>
</organism>
<comment type="cofactor">
    <cofactor evidence="12">
        <name>Ni(2+)</name>
        <dbReference type="ChEBI" id="CHEBI:49786"/>
    </cofactor>
    <text evidence="12">Nickel for phosphatase activity.</text>
</comment>
<dbReference type="EMBL" id="VKAD01000002">
    <property type="protein sequence ID" value="TXR51825.1"/>
    <property type="molecule type" value="Genomic_DNA"/>
</dbReference>
<comment type="catalytic activity">
    <reaction evidence="12">
        <text>a tRNA with a 3' CCA end + 2 CTP + ATP = a tRNA with a 3' CCACCA end + 3 diphosphate</text>
        <dbReference type="Rhea" id="RHEA:76235"/>
        <dbReference type="Rhea" id="RHEA-COMP:10468"/>
        <dbReference type="Rhea" id="RHEA-COMP:18655"/>
        <dbReference type="ChEBI" id="CHEBI:30616"/>
        <dbReference type="ChEBI" id="CHEBI:33019"/>
        <dbReference type="ChEBI" id="CHEBI:37563"/>
        <dbReference type="ChEBI" id="CHEBI:83071"/>
        <dbReference type="ChEBI" id="CHEBI:195187"/>
    </reaction>
</comment>
<evidence type="ECO:0000256" key="7">
    <source>
        <dbReference type="ARBA" id="ARBA00022800"/>
    </source>
</evidence>
<dbReference type="CDD" id="cd05398">
    <property type="entry name" value="NT_ClassII-CCAase"/>
    <property type="match status" value="1"/>
</dbReference>
<evidence type="ECO:0000256" key="12">
    <source>
        <dbReference type="HAMAP-Rule" id="MF_01261"/>
    </source>
</evidence>
<dbReference type="GO" id="GO:0005524">
    <property type="term" value="F:ATP binding"/>
    <property type="evidence" value="ECO:0007669"/>
    <property type="project" value="UniProtKB-UniRule"/>
</dbReference>
<dbReference type="Proteomes" id="UP000321764">
    <property type="component" value="Unassembled WGS sequence"/>
</dbReference>
<dbReference type="RefSeq" id="WP_147714422.1">
    <property type="nucleotide sequence ID" value="NZ_VKAD01000002.1"/>
</dbReference>
<dbReference type="GO" id="GO:0160016">
    <property type="term" value="F:CCACCA tRNA nucleotidyltransferase activity"/>
    <property type="evidence" value="ECO:0007669"/>
    <property type="project" value="RHEA"/>
</dbReference>
<dbReference type="SUPFAM" id="SSF81301">
    <property type="entry name" value="Nucleotidyltransferase"/>
    <property type="match status" value="1"/>
</dbReference>
<keyword evidence="4 12" id="KW-0548">Nucleotidyltransferase</keyword>
<comment type="caution">
    <text evidence="14">The sequence shown here is derived from an EMBL/GenBank/DDBJ whole genome shotgun (WGS) entry which is preliminary data.</text>
</comment>
<dbReference type="InterPro" id="IPR006674">
    <property type="entry name" value="HD_domain"/>
</dbReference>
<feature type="binding site" evidence="12">
    <location>
        <position position="91"/>
    </location>
    <ligand>
        <name>ATP</name>
        <dbReference type="ChEBI" id="CHEBI:30616"/>
    </ligand>
</feature>
<dbReference type="Gene3D" id="1.10.3090.10">
    <property type="entry name" value="cca-adding enzyme, domain 2"/>
    <property type="match status" value="1"/>
</dbReference>
<comment type="domain">
    <text evidence="12">Comprises two domains: an N-terminal domain containing the nucleotidyltransferase activity and a C-terminal HD domain associated with both phosphodiesterase and phosphatase activities.</text>
</comment>
<dbReference type="Pfam" id="PF01743">
    <property type="entry name" value="PolyA_pol"/>
    <property type="match status" value="1"/>
</dbReference>
<keyword evidence="6 12" id="KW-0547">Nucleotide-binding</keyword>
<feature type="binding site" evidence="12">
    <location>
        <position position="140"/>
    </location>
    <ligand>
        <name>ATP</name>
        <dbReference type="ChEBI" id="CHEBI:30616"/>
    </ligand>
</feature>
<dbReference type="PANTHER" id="PTHR47545:SF1">
    <property type="entry name" value="MULTIFUNCTIONAL CCA PROTEIN"/>
    <property type="match status" value="1"/>
</dbReference>
<proteinExistence type="inferred from homology"/>
<keyword evidence="7 12" id="KW-0692">RNA repair</keyword>
<dbReference type="GO" id="GO:0000287">
    <property type="term" value="F:magnesium ion binding"/>
    <property type="evidence" value="ECO:0007669"/>
    <property type="project" value="UniProtKB-UniRule"/>
</dbReference>
<dbReference type="InterPro" id="IPR002646">
    <property type="entry name" value="PolA_pol_head_dom"/>
</dbReference>
<dbReference type="GO" id="GO:0042245">
    <property type="term" value="P:RNA repair"/>
    <property type="evidence" value="ECO:0007669"/>
    <property type="project" value="UniProtKB-KW"/>
</dbReference>
<evidence type="ECO:0000256" key="1">
    <source>
        <dbReference type="ARBA" id="ARBA00022596"/>
    </source>
</evidence>
<feature type="binding site" evidence="12">
    <location>
        <position position="137"/>
    </location>
    <ligand>
        <name>CTP</name>
        <dbReference type="ChEBI" id="CHEBI:37563"/>
    </ligand>
</feature>
<evidence type="ECO:0000259" key="13">
    <source>
        <dbReference type="PROSITE" id="PS51831"/>
    </source>
</evidence>
<dbReference type="EC" id="2.7.7.72" evidence="12"/>
<dbReference type="EC" id="3.1.3.-" evidence="12"/>
<keyword evidence="11 12" id="KW-0694">RNA-binding</keyword>
<dbReference type="InterPro" id="IPR003607">
    <property type="entry name" value="HD/PDEase_dom"/>
</dbReference>
<keyword evidence="1 12" id="KW-0533">Nickel</keyword>
<evidence type="ECO:0000313" key="15">
    <source>
        <dbReference type="Proteomes" id="UP000321764"/>
    </source>
</evidence>
<evidence type="ECO:0000256" key="2">
    <source>
        <dbReference type="ARBA" id="ARBA00022679"/>
    </source>
</evidence>
<dbReference type="EC" id="3.1.4.-" evidence="12"/>
<evidence type="ECO:0000313" key="14">
    <source>
        <dbReference type="EMBL" id="TXR51825.1"/>
    </source>
</evidence>
<dbReference type="GO" id="GO:0004810">
    <property type="term" value="F:CCA tRNA nucleotidyltransferase activity"/>
    <property type="evidence" value="ECO:0007669"/>
    <property type="project" value="UniProtKB-UniRule"/>
</dbReference>
<dbReference type="NCBIfam" id="NF008137">
    <property type="entry name" value="PRK10885.1"/>
    <property type="match status" value="1"/>
</dbReference>
<dbReference type="GO" id="GO:0016791">
    <property type="term" value="F:phosphatase activity"/>
    <property type="evidence" value="ECO:0007669"/>
    <property type="project" value="UniProtKB-UniRule"/>
</dbReference>
<dbReference type="InterPro" id="IPR012006">
    <property type="entry name" value="CCA_bact"/>
</dbReference>
<evidence type="ECO:0000256" key="9">
    <source>
        <dbReference type="ARBA" id="ARBA00022840"/>
    </source>
</evidence>
<dbReference type="Pfam" id="PF12627">
    <property type="entry name" value="PolyA_pol_RNAbd"/>
    <property type="match status" value="1"/>
</dbReference>
<sequence length="413" mass="46029">METYLVGGAVRDELLGLTIKDRDWVVVGTTPQKMIDAGFKQVGADFPVFLHPNTKEEYALARTERKSGTGYKGFEVVFDQSITLEDDLLRRDLSINAIAKSQDGRLIDPYQGVQDLNDRVLRHVSPAFSEDPLRVLRVARFAARFKHLGFSVHPDTLALMTEMTNNGELEHLVAERVWSEMSRALASKNPEEFFYCLRQVGALKLIFPELDRLFGVPQPERWHPEVDTGVHALLALSYARSQTDDEATLMATLCHDLGKGLTPVDKLPSHIAHESRGADLVPAIAKRMKWPTKTARLVENVARYHTHCHTITQLKPKTILKLLKNINALRQPEDLHGFIIACQADARGRTGFEATPYPQGALLQSMADACQQVSAENFIAQGLTGKAIGEAIDKERSHLIGEILANHSNELSD</sequence>
<dbReference type="PROSITE" id="PS51831">
    <property type="entry name" value="HD"/>
    <property type="match status" value="1"/>
</dbReference>
<comment type="subunit">
    <text evidence="12">Monomer. Can also form homodimers and oligomers.</text>
</comment>
<gene>
    <name evidence="12" type="primary">cca</name>
    <name evidence="14" type="ORF">FME95_10355</name>
</gene>
<feature type="binding site" evidence="12">
    <location>
        <position position="23"/>
    </location>
    <ligand>
        <name>Mg(2+)</name>
        <dbReference type="ChEBI" id="CHEBI:18420"/>
    </ligand>
</feature>
<keyword evidence="5 12" id="KW-0479">Metal-binding</keyword>
<feature type="binding site" evidence="12">
    <location>
        <position position="21"/>
    </location>
    <ligand>
        <name>Mg(2+)</name>
        <dbReference type="ChEBI" id="CHEBI:18420"/>
    </ligand>
</feature>
<dbReference type="InterPro" id="IPR050124">
    <property type="entry name" value="tRNA_CCA-adding_enzyme"/>
</dbReference>
<evidence type="ECO:0000256" key="6">
    <source>
        <dbReference type="ARBA" id="ARBA00022741"/>
    </source>
</evidence>
<dbReference type="GO" id="GO:0004112">
    <property type="term" value="F:cyclic-nucleotide phosphodiesterase activity"/>
    <property type="evidence" value="ECO:0007669"/>
    <property type="project" value="UniProtKB-UniRule"/>
</dbReference>
<feature type="binding site" evidence="12">
    <location>
        <position position="91"/>
    </location>
    <ligand>
        <name>CTP</name>
        <dbReference type="ChEBI" id="CHEBI:37563"/>
    </ligand>
</feature>
<evidence type="ECO:0000256" key="5">
    <source>
        <dbReference type="ARBA" id="ARBA00022723"/>
    </source>
</evidence>
<feature type="binding site" evidence="12">
    <location>
        <position position="140"/>
    </location>
    <ligand>
        <name>CTP</name>
        <dbReference type="ChEBI" id="CHEBI:37563"/>
    </ligand>
</feature>
<evidence type="ECO:0000256" key="11">
    <source>
        <dbReference type="ARBA" id="ARBA00022884"/>
    </source>
</evidence>
<dbReference type="HAMAP" id="MF_01261">
    <property type="entry name" value="CCA_bact_type1"/>
    <property type="match status" value="1"/>
</dbReference>
<dbReference type="HAMAP" id="MF_01262">
    <property type="entry name" value="CCA_bact_type2"/>
    <property type="match status" value="1"/>
</dbReference>
<feature type="binding site" evidence="12">
    <location>
        <position position="8"/>
    </location>
    <ligand>
        <name>CTP</name>
        <dbReference type="ChEBI" id="CHEBI:37563"/>
    </ligand>
</feature>
<dbReference type="PANTHER" id="PTHR47545">
    <property type="entry name" value="MULTIFUNCTIONAL CCA PROTEIN"/>
    <property type="match status" value="1"/>
</dbReference>
<evidence type="ECO:0000256" key="10">
    <source>
        <dbReference type="ARBA" id="ARBA00022842"/>
    </source>
</evidence>
<comment type="miscellaneous">
    <text evidence="12">A single active site specifically recognizes both ATP and CTP and is responsible for their addition.</text>
</comment>
<feature type="domain" description="HD" evidence="13">
    <location>
        <begin position="228"/>
        <end position="329"/>
    </location>
</feature>